<accession>A0A133Y3N0</accession>
<evidence type="ECO:0000256" key="10">
    <source>
        <dbReference type="ARBA" id="ARBA00023169"/>
    </source>
</evidence>
<evidence type="ECO:0000256" key="9">
    <source>
        <dbReference type="ARBA" id="ARBA00023136"/>
    </source>
</evidence>
<keyword evidence="6 12" id="KW-0812">Transmembrane</keyword>
<dbReference type="GO" id="GO:0004713">
    <property type="term" value="F:protein tyrosine kinase activity"/>
    <property type="evidence" value="ECO:0007669"/>
    <property type="project" value="TreeGrafter"/>
</dbReference>
<dbReference type="InterPro" id="IPR050445">
    <property type="entry name" value="Bact_polysacc_biosynth/exp"/>
</dbReference>
<dbReference type="PATRIC" id="fig|87541.4.peg.474"/>
<dbReference type="InterPro" id="IPR003856">
    <property type="entry name" value="LPS_length_determ_N"/>
</dbReference>
<comment type="subcellular location">
    <subcellularLocation>
        <location evidence="1">Cell membrane</location>
        <topology evidence="1">Multi-pass membrane protein</topology>
    </subcellularLocation>
</comment>
<evidence type="ECO:0000256" key="8">
    <source>
        <dbReference type="ARBA" id="ARBA00022989"/>
    </source>
</evidence>
<keyword evidence="7" id="KW-0972">Capsule biogenesis/degradation</keyword>
<comment type="similarity">
    <text evidence="3">Belongs to the CpsC/CapA family.</text>
</comment>
<keyword evidence="10" id="KW-0270">Exopolysaccharide synthesis</keyword>
<gene>
    <name evidence="14" type="ORF">HMPREF3187_00472</name>
</gene>
<sequence>MNHSAKYSVKKIWRRTKRKWLPIYLGVLLGVLGMSVYSFLLAPEVYQSHTQIAIKRGNADQTGQDGGLDLIKTYGDLVHTPLVLDEIAKTYQLSGEELSEKIQLETDEQSTVVQLHVSDSNPQRAADLAQKVSDRFIAEVPKVIPVDQVTLLTPAKVNKRPVSPIHWINLLLGACVGGLVALIIQIVRIVKDDSIRHQEVVKWMGWSLMGVIPQMSSESINISRFNRQFPGKEDNRSLKKRV</sequence>
<dbReference type="PANTHER" id="PTHR32309:SF13">
    <property type="entry name" value="FERRIC ENTEROBACTIN TRANSPORT PROTEIN FEPE"/>
    <property type="match status" value="1"/>
</dbReference>
<evidence type="ECO:0000256" key="3">
    <source>
        <dbReference type="ARBA" id="ARBA00006683"/>
    </source>
</evidence>
<feature type="transmembrane region" description="Helical" evidence="12">
    <location>
        <begin position="167"/>
        <end position="187"/>
    </location>
</feature>
<dbReference type="OrthoDB" id="9812433at2"/>
<evidence type="ECO:0000256" key="6">
    <source>
        <dbReference type="ARBA" id="ARBA00022692"/>
    </source>
</evidence>
<name>A0A133Y3N0_9LACT</name>
<keyword evidence="9 12" id="KW-0472">Membrane</keyword>
<feature type="domain" description="Polysaccharide chain length determinant N-terminal" evidence="13">
    <location>
        <begin position="9"/>
        <end position="88"/>
    </location>
</feature>
<comment type="pathway">
    <text evidence="2">Capsule biogenesis; capsule polysaccharide biosynthesis.</text>
</comment>
<dbReference type="AlphaFoldDB" id="A0A133Y3N0"/>
<evidence type="ECO:0000313" key="14">
    <source>
        <dbReference type="EMBL" id="KXB37755.1"/>
    </source>
</evidence>
<proteinExistence type="inferred from homology"/>
<keyword evidence="8 12" id="KW-1133">Transmembrane helix</keyword>
<keyword evidence="5" id="KW-1003">Cell membrane</keyword>
<evidence type="ECO:0000256" key="1">
    <source>
        <dbReference type="ARBA" id="ARBA00004651"/>
    </source>
</evidence>
<dbReference type="EMBL" id="LSCQ01000020">
    <property type="protein sequence ID" value="KXB37755.1"/>
    <property type="molecule type" value="Genomic_DNA"/>
</dbReference>
<evidence type="ECO:0000313" key="15">
    <source>
        <dbReference type="Proteomes" id="UP000070422"/>
    </source>
</evidence>
<evidence type="ECO:0000256" key="2">
    <source>
        <dbReference type="ARBA" id="ARBA00005132"/>
    </source>
</evidence>
<evidence type="ECO:0000259" key="13">
    <source>
        <dbReference type="Pfam" id="PF02706"/>
    </source>
</evidence>
<dbReference type="Proteomes" id="UP000070422">
    <property type="component" value="Unassembled WGS sequence"/>
</dbReference>
<evidence type="ECO:0000256" key="4">
    <source>
        <dbReference type="ARBA" id="ARBA00020739"/>
    </source>
</evidence>
<organism evidence="14 15">
    <name type="scientific">Aerococcus christensenii</name>
    <dbReference type="NCBI Taxonomy" id="87541"/>
    <lineage>
        <taxon>Bacteria</taxon>
        <taxon>Bacillati</taxon>
        <taxon>Bacillota</taxon>
        <taxon>Bacilli</taxon>
        <taxon>Lactobacillales</taxon>
        <taxon>Aerococcaceae</taxon>
        <taxon>Aerococcus</taxon>
    </lineage>
</organism>
<dbReference type="PANTHER" id="PTHR32309">
    <property type="entry name" value="TYROSINE-PROTEIN KINASE"/>
    <property type="match status" value="1"/>
</dbReference>
<dbReference type="RefSeq" id="WP_060936542.1">
    <property type="nucleotide sequence ID" value="NZ_CP118095.1"/>
</dbReference>
<dbReference type="GO" id="GO:0005886">
    <property type="term" value="C:plasma membrane"/>
    <property type="evidence" value="ECO:0007669"/>
    <property type="project" value="UniProtKB-SubCell"/>
</dbReference>
<evidence type="ECO:0000256" key="5">
    <source>
        <dbReference type="ARBA" id="ARBA00022475"/>
    </source>
</evidence>
<evidence type="ECO:0000256" key="11">
    <source>
        <dbReference type="ARBA" id="ARBA00045736"/>
    </source>
</evidence>
<dbReference type="Pfam" id="PF02706">
    <property type="entry name" value="Wzz"/>
    <property type="match status" value="1"/>
</dbReference>
<dbReference type="GO" id="GO:0000271">
    <property type="term" value="P:polysaccharide biosynthetic process"/>
    <property type="evidence" value="ECO:0007669"/>
    <property type="project" value="UniProtKB-KW"/>
</dbReference>
<protein>
    <recommendedName>
        <fullName evidence="4">Capsular polysaccharide biosynthesis protein CpsC</fullName>
    </recommendedName>
</protein>
<evidence type="ECO:0000256" key="12">
    <source>
        <dbReference type="SAM" id="Phobius"/>
    </source>
</evidence>
<comment type="function">
    <text evidence="11">Required for CpsD phosphorylation. Involved in the regulation of capsular polysaccharide biosynthesis. May be part of a complex that directs the coordinated polymerization and export to the cell surface of the capsular polysaccharide.</text>
</comment>
<evidence type="ECO:0000256" key="7">
    <source>
        <dbReference type="ARBA" id="ARBA00022903"/>
    </source>
</evidence>
<reference evidence="14 15" key="1">
    <citation type="submission" date="2016-01" db="EMBL/GenBank/DDBJ databases">
        <authorList>
            <person name="Oliw E.H."/>
        </authorList>
    </citation>
    <scope>NUCLEOTIDE SEQUENCE [LARGE SCALE GENOMIC DNA]</scope>
    <source>
        <strain evidence="14 15">KA00635</strain>
    </source>
</reference>
<comment type="caution">
    <text evidence="14">The sequence shown here is derived from an EMBL/GenBank/DDBJ whole genome shotgun (WGS) entry which is preliminary data.</text>
</comment>
<feature type="transmembrane region" description="Helical" evidence="12">
    <location>
        <begin position="21"/>
        <end position="40"/>
    </location>
</feature>
<dbReference type="STRING" id="87541.AWM71_01925"/>